<organism evidence="1 2">
    <name type="scientific">Steinernema glaseri</name>
    <dbReference type="NCBI Taxonomy" id="37863"/>
    <lineage>
        <taxon>Eukaryota</taxon>
        <taxon>Metazoa</taxon>
        <taxon>Ecdysozoa</taxon>
        <taxon>Nematoda</taxon>
        <taxon>Chromadorea</taxon>
        <taxon>Rhabditida</taxon>
        <taxon>Tylenchina</taxon>
        <taxon>Panagrolaimomorpha</taxon>
        <taxon>Strongyloidoidea</taxon>
        <taxon>Steinernematidae</taxon>
        <taxon>Steinernema</taxon>
    </lineage>
</organism>
<protein>
    <submittedName>
        <fullName evidence="2">Uncharacterized protein</fullName>
    </submittedName>
</protein>
<dbReference type="WBParaSite" id="L893_g32705.t1">
    <property type="protein sequence ID" value="L893_g32705.t1"/>
    <property type="gene ID" value="L893_g32705"/>
</dbReference>
<reference evidence="2" key="1">
    <citation type="submission" date="2016-11" db="UniProtKB">
        <authorList>
            <consortium name="WormBaseParasite"/>
        </authorList>
    </citation>
    <scope>IDENTIFICATION</scope>
</reference>
<dbReference type="Proteomes" id="UP000095287">
    <property type="component" value="Unplaced"/>
</dbReference>
<dbReference type="AlphaFoldDB" id="A0A1I8A588"/>
<proteinExistence type="predicted"/>
<evidence type="ECO:0000313" key="1">
    <source>
        <dbReference type="Proteomes" id="UP000095287"/>
    </source>
</evidence>
<sequence>MHLKKDTILFIVLKDHALLQEEQRRPVFSGAPSPVMATMQKDTILFIERLKRSCASSGGASAIKEDQSSRVLSVLSWLRYAREALASSLNPSLFDH</sequence>
<accession>A0A1I8A588</accession>
<evidence type="ECO:0000313" key="2">
    <source>
        <dbReference type="WBParaSite" id="L893_g32705.t1"/>
    </source>
</evidence>
<name>A0A1I8A588_9BILA</name>
<keyword evidence="1" id="KW-1185">Reference proteome</keyword>